<comment type="subcellular location">
    <subcellularLocation>
        <location evidence="1">Membrane</location>
        <topology evidence="1">Multi-pass membrane protein</topology>
    </subcellularLocation>
</comment>
<organism evidence="7 9">
    <name type="scientific">Ancylobacter oerskovii</name>
    <dbReference type="NCBI Taxonomy" id="459519"/>
    <lineage>
        <taxon>Bacteria</taxon>
        <taxon>Pseudomonadati</taxon>
        <taxon>Pseudomonadota</taxon>
        <taxon>Alphaproteobacteria</taxon>
        <taxon>Hyphomicrobiales</taxon>
        <taxon>Xanthobacteraceae</taxon>
        <taxon>Ancylobacter</taxon>
    </lineage>
</organism>
<comment type="caution">
    <text evidence="7">The sequence shown here is derived from an EMBL/GenBank/DDBJ whole genome shotgun (WGS) entry which is preliminary data.</text>
</comment>
<dbReference type="EMBL" id="JBHUHD010000004">
    <property type="protein sequence ID" value="MFD2143782.1"/>
    <property type="molecule type" value="Genomic_DNA"/>
</dbReference>
<keyword evidence="4 5" id="KW-0472">Membrane</keyword>
<evidence type="ECO:0000256" key="5">
    <source>
        <dbReference type="SAM" id="Phobius"/>
    </source>
</evidence>
<reference evidence="7" key="3">
    <citation type="submission" date="2024-09" db="EMBL/GenBank/DDBJ databases">
        <authorList>
            <person name="Sun Q."/>
            <person name="Mori K."/>
        </authorList>
    </citation>
    <scope>NUCLEOTIDE SEQUENCE</scope>
    <source>
        <strain evidence="7">CCM 7435</strain>
    </source>
</reference>
<evidence type="ECO:0000313" key="9">
    <source>
        <dbReference type="Proteomes" id="UP001597299"/>
    </source>
</evidence>
<evidence type="ECO:0000256" key="3">
    <source>
        <dbReference type="ARBA" id="ARBA00022989"/>
    </source>
</evidence>
<reference evidence="7" key="1">
    <citation type="journal article" date="2014" name="Int. J. Syst. Evol. Microbiol.">
        <title>Complete genome of a new Firmicutes species belonging to the dominant human colonic microbiota ('Ruminococcus bicirculans') reveals two chromosomes and a selective capacity to utilize plant glucans.</title>
        <authorList>
            <consortium name="NISC Comparative Sequencing Program"/>
            <person name="Wegmann U."/>
            <person name="Louis P."/>
            <person name="Goesmann A."/>
            <person name="Henrissat B."/>
            <person name="Duncan S.H."/>
            <person name="Flint H.J."/>
        </authorList>
    </citation>
    <scope>NUCLEOTIDE SEQUENCE</scope>
    <source>
        <strain evidence="7">CCM 7435</strain>
    </source>
</reference>
<evidence type="ECO:0000256" key="2">
    <source>
        <dbReference type="ARBA" id="ARBA00022692"/>
    </source>
</evidence>
<keyword evidence="9" id="KW-1185">Reference proteome</keyword>
<dbReference type="RefSeq" id="WP_213353089.1">
    <property type="nucleotide sequence ID" value="NZ_JAHBGB010000032.1"/>
</dbReference>
<dbReference type="InterPro" id="IPR013525">
    <property type="entry name" value="ABC2_TM"/>
</dbReference>
<protein>
    <submittedName>
        <fullName evidence="7">ABC transporter permease</fullName>
    </submittedName>
</protein>
<name>A0ABW4Z4F4_9HYPH</name>
<evidence type="ECO:0000313" key="7">
    <source>
        <dbReference type="EMBL" id="MFD2143460.1"/>
    </source>
</evidence>
<evidence type="ECO:0000313" key="8">
    <source>
        <dbReference type="EMBL" id="MFD2143782.1"/>
    </source>
</evidence>
<evidence type="ECO:0000256" key="1">
    <source>
        <dbReference type="ARBA" id="ARBA00004141"/>
    </source>
</evidence>
<feature type="domain" description="ABC-2 type transporter transmembrane" evidence="6">
    <location>
        <begin position="44"/>
        <end position="251"/>
    </location>
</feature>
<feature type="transmembrane region" description="Helical" evidence="5">
    <location>
        <begin position="262"/>
        <end position="282"/>
    </location>
</feature>
<keyword evidence="3 5" id="KW-1133">Transmembrane helix</keyword>
<feature type="transmembrane region" description="Helical" evidence="5">
    <location>
        <begin position="61"/>
        <end position="83"/>
    </location>
</feature>
<sequence length="289" mass="32473">MSKSTRFLQNRSSIAATDSRRALSELDANGPPLKERLRSFSRVVWAIYLRDIQTRVAGTRFGFLLSLGQPLAHIGIVLTIYYLLGRVAPIGTDTIMFIATGALPFVVWLYGFRQIKMAPQQNKSLTHFPGVTLMDLLFARSFVELLSSTCVCIFTLGSLAILGFDVIIFDAPKFVFFLFQTYLLGISMGIFFAVLARMFFIFLIIGNLLVPVTWLTCGSMFIPSMLPEALAYWIWFLPLSQLVDATRTAFYGHYLSDFYSESYISGITLGFAAIGVTLMYLMRTKLSQN</sequence>
<proteinExistence type="predicted"/>
<evidence type="ECO:0000256" key="4">
    <source>
        <dbReference type="ARBA" id="ARBA00023136"/>
    </source>
</evidence>
<accession>A0ABW4Z4F4</accession>
<reference evidence="9" key="2">
    <citation type="journal article" date="2019" name="Int. J. Syst. Evol. Microbiol.">
        <title>The Global Catalogue of Microorganisms (GCM) 10K type strain sequencing project: providing services to taxonomists for standard genome sequencing and annotation.</title>
        <authorList>
            <consortium name="The Broad Institute Genomics Platform"/>
            <consortium name="The Broad Institute Genome Sequencing Center for Infectious Disease"/>
            <person name="Wu L."/>
            <person name="Ma J."/>
        </authorList>
    </citation>
    <scope>NUCLEOTIDE SEQUENCE [LARGE SCALE GENOMIC DNA]</scope>
    <source>
        <strain evidence="9">CCM 7435</strain>
    </source>
</reference>
<feature type="transmembrane region" description="Helical" evidence="5">
    <location>
        <begin position="174"/>
        <end position="194"/>
    </location>
</feature>
<gene>
    <name evidence="7" type="ORF">ACFSNC_23935</name>
    <name evidence="8" type="ORF">ACFSNC_25890</name>
</gene>
<evidence type="ECO:0000259" key="6">
    <source>
        <dbReference type="Pfam" id="PF01061"/>
    </source>
</evidence>
<feature type="transmembrane region" description="Helical" evidence="5">
    <location>
        <begin position="95"/>
        <end position="112"/>
    </location>
</feature>
<dbReference type="EMBL" id="JBHUHD010000004">
    <property type="protein sequence ID" value="MFD2143460.1"/>
    <property type="molecule type" value="Genomic_DNA"/>
</dbReference>
<dbReference type="Proteomes" id="UP001597299">
    <property type="component" value="Unassembled WGS sequence"/>
</dbReference>
<dbReference type="Pfam" id="PF01061">
    <property type="entry name" value="ABC2_membrane"/>
    <property type="match status" value="1"/>
</dbReference>
<keyword evidence="2 5" id="KW-0812">Transmembrane</keyword>
<feature type="transmembrane region" description="Helical" evidence="5">
    <location>
        <begin position="145"/>
        <end position="167"/>
    </location>
</feature>
<feature type="transmembrane region" description="Helical" evidence="5">
    <location>
        <begin position="200"/>
        <end position="222"/>
    </location>
</feature>